<dbReference type="Proteomes" id="UP001200145">
    <property type="component" value="Unassembled WGS sequence"/>
</dbReference>
<dbReference type="InterPro" id="IPR050362">
    <property type="entry name" value="Cation-dep_OMT"/>
</dbReference>
<keyword evidence="1" id="KW-0489">Methyltransferase</keyword>
<dbReference type="SUPFAM" id="SSF53335">
    <property type="entry name" value="S-adenosyl-L-methionine-dependent methyltransferases"/>
    <property type="match status" value="1"/>
</dbReference>
<dbReference type="InterPro" id="IPR029063">
    <property type="entry name" value="SAM-dependent_MTases_sf"/>
</dbReference>
<dbReference type="RefSeq" id="WP_234864938.1">
    <property type="nucleotide sequence ID" value="NZ_JAKEVY010000002.1"/>
</dbReference>
<protein>
    <submittedName>
        <fullName evidence="4">O-methyltransferase</fullName>
    </submittedName>
</protein>
<dbReference type="InterPro" id="IPR018247">
    <property type="entry name" value="EF_Hand_1_Ca_BS"/>
</dbReference>
<dbReference type="PROSITE" id="PS51682">
    <property type="entry name" value="SAM_OMT_I"/>
    <property type="match status" value="1"/>
</dbReference>
<evidence type="ECO:0000313" key="5">
    <source>
        <dbReference type="Proteomes" id="UP001200145"/>
    </source>
</evidence>
<dbReference type="PROSITE" id="PS00018">
    <property type="entry name" value="EF_HAND_1"/>
    <property type="match status" value="1"/>
</dbReference>
<proteinExistence type="predicted"/>
<evidence type="ECO:0000256" key="1">
    <source>
        <dbReference type="ARBA" id="ARBA00022603"/>
    </source>
</evidence>
<sequence length="213" mass="23945">MEELIHQPINEYAERFSSAESPLLEEINKYTQANHPHAHMLSGRLQGRFLSMLSRLLQPQYILEVGTFTGYSALCLAEGLTPTGSLHTIEIRQEDAETAKAYFDRSAYANQIHLMVGPAATIIPQLPFTWDLVFIDADKTGYIEYYELVVPRLRKGGLIIADNVLFHGQVLETVISGKNAKAIHAFNEHVKSDPRVETSLVTLRDGLLLIRKN</sequence>
<organism evidence="4 5">
    <name type="scientific">Flavihumibacter fluminis</name>
    <dbReference type="NCBI Taxonomy" id="2909236"/>
    <lineage>
        <taxon>Bacteria</taxon>
        <taxon>Pseudomonadati</taxon>
        <taxon>Bacteroidota</taxon>
        <taxon>Chitinophagia</taxon>
        <taxon>Chitinophagales</taxon>
        <taxon>Chitinophagaceae</taxon>
        <taxon>Flavihumibacter</taxon>
    </lineage>
</organism>
<dbReference type="EMBL" id="JAKEVY010000002">
    <property type="protein sequence ID" value="MCF1714344.1"/>
    <property type="molecule type" value="Genomic_DNA"/>
</dbReference>
<comment type="caution">
    <text evidence="4">The sequence shown here is derived from an EMBL/GenBank/DDBJ whole genome shotgun (WGS) entry which is preliminary data.</text>
</comment>
<dbReference type="PANTHER" id="PTHR10509:SF14">
    <property type="entry name" value="CAFFEOYL-COA O-METHYLTRANSFERASE 3-RELATED"/>
    <property type="match status" value="1"/>
</dbReference>
<dbReference type="Gene3D" id="3.40.50.150">
    <property type="entry name" value="Vaccinia Virus protein VP39"/>
    <property type="match status" value="1"/>
</dbReference>
<evidence type="ECO:0000313" key="4">
    <source>
        <dbReference type="EMBL" id="MCF1714344.1"/>
    </source>
</evidence>
<dbReference type="Pfam" id="PF01596">
    <property type="entry name" value="Methyltransf_3"/>
    <property type="match status" value="1"/>
</dbReference>
<dbReference type="PANTHER" id="PTHR10509">
    <property type="entry name" value="O-METHYLTRANSFERASE-RELATED"/>
    <property type="match status" value="1"/>
</dbReference>
<dbReference type="InterPro" id="IPR002935">
    <property type="entry name" value="SAM_O-MeTrfase"/>
</dbReference>
<gene>
    <name evidence="4" type="ORF">L0U88_06855</name>
</gene>
<evidence type="ECO:0000256" key="2">
    <source>
        <dbReference type="ARBA" id="ARBA00022679"/>
    </source>
</evidence>
<evidence type="ECO:0000256" key="3">
    <source>
        <dbReference type="ARBA" id="ARBA00022691"/>
    </source>
</evidence>
<keyword evidence="2" id="KW-0808">Transferase</keyword>
<keyword evidence="3" id="KW-0949">S-adenosyl-L-methionine</keyword>
<accession>A0ABS9BF57</accession>
<name>A0ABS9BF57_9BACT</name>
<keyword evidence="5" id="KW-1185">Reference proteome</keyword>
<reference evidence="4 5" key="1">
    <citation type="submission" date="2022-01" db="EMBL/GenBank/DDBJ databases">
        <title>Flavihumibacter sp. nov., isolated from sediment of a river.</title>
        <authorList>
            <person name="Liu H."/>
        </authorList>
    </citation>
    <scope>NUCLEOTIDE SEQUENCE [LARGE SCALE GENOMIC DNA]</scope>
    <source>
        <strain evidence="4 5">RY-1</strain>
    </source>
</reference>